<sequence>DGIVISPGPGSPIDAGISLDLVVELGPTTPIFGVCLGHQVIGQAFGSNIVRAPIPMHGKTSMINHSGTGIFEGIKSPLKVTRYHSLIVDGASIPEDNLIVTATTSDGLIMAMAHSIYPMHSVQFHPESIFSESGKELISNFLTIARKFSLAPTTS</sequence>
<dbReference type="InterPro" id="IPR050472">
    <property type="entry name" value="Anth_synth/Amidotransfase"/>
</dbReference>
<dbReference type="InterPro" id="IPR017926">
    <property type="entry name" value="GATASE"/>
</dbReference>
<reference evidence="3" key="2">
    <citation type="journal article" date="2014" name="ISME J.">
        <title>Microbial stratification in low pH oxic and suboxic macroscopic growths along an acid mine drainage.</title>
        <authorList>
            <person name="Mendez-Garcia C."/>
            <person name="Mesa V."/>
            <person name="Sprenger R.R."/>
            <person name="Richter M."/>
            <person name="Diez M.S."/>
            <person name="Solano J."/>
            <person name="Bargiela R."/>
            <person name="Golyshina O.V."/>
            <person name="Manteca A."/>
            <person name="Ramos J.L."/>
            <person name="Gallego J.R."/>
            <person name="Llorente I."/>
            <person name="Martins Dos Santos V.A."/>
            <person name="Jensen O.N."/>
            <person name="Pelaez A.I."/>
            <person name="Sanchez J."/>
            <person name="Ferrer M."/>
        </authorList>
    </citation>
    <scope>NUCLEOTIDE SEQUENCE</scope>
</reference>
<keyword evidence="1" id="KW-0315">Glutamine amidotransferase</keyword>
<dbReference type="AlphaFoldDB" id="T0ZNC9"/>
<dbReference type="CDD" id="cd01743">
    <property type="entry name" value="GATase1_Anthranilate_Synthase"/>
    <property type="match status" value="1"/>
</dbReference>
<evidence type="ECO:0000259" key="2">
    <source>
        <dbReference type="Pfam" id="PF00117"/>
    </source>
</evidence>
<dbReference type="PRINTS" id="PR00096">
    <property type="entry name" value="GATASE"/>
</dbReference>
<dbReference type="Pfam" id="PF00117">
    <property type="entry name" value="GATase"/>
    <property type="match status" value="1"/>
</dbReference>
<dbReference type="InterPro" id="IPR029062">
    <property type="entry name" value="Class_I_gatase-like"/>
</dbReference>
<dbReference type="PANTHER" id="PTHR43418">
    <property type="entry name" value="MULTIFUNCTIONAL TRYPTOPHAN BIOSYNTHESIS PROTEIN-RELATED"/>
    <property type="match status" value="1"/>
</dbReference>
<dbReference type="PROSITE" id="PS51273">
    <property type="entry name" value="GATASE_TYPE_1"/>
    <property type="match status" value="1"/>
</dbReference>
<feature type="domain" description="Glutamine amidotransferase" evidence="2">
    <location>
        <begin position="1"/>
        <end position="143"/>
    </location>
</feature>
<dbReference type="PRINTS" id="PR00097">
    <property type="entry name" value="ANTSNTHASEII"/>
</dbReference>
<evidence type="ECO:0000256" key="1">
    <source>
        <dbReference type="ARBA" id="ARBA00022962"/>
    </source>
</evidence>
<protein>
    <submittedName>
        <fullName evidence="3">Anthranilate synthase component II</fullName>
    </submittedName>
</protein>
<dbReference type="GO" id="GO:0005829">
    <property type="term" value="C:cytosol"/>
    <property type="evidence" value="ECO:0007669"/>
    <property type="project" value="TreeGrafter"/>
</dbReference>
<dbReference type="GO" id="GO:0004049">
    <property type="term" value="F:anthranilate synthase activity"/>
    <property type="evidence" value="ECO:0007669"/>
    <property type="project" value="TreeGrafter"/>
</dbReference>
<dbReference type="SUPFAM" id="SSF52317">
    <property type="entry name" value="Class I glutamine amidotransferase-like"/>
    <property type="match status" value="1"/>
</dbReference>
<dbReference type="EMBL" id="AUZX01009991">
    <property type="protein sequence ID" value="EQD49866.1"/>
    <property type="molecule type" value="Genomic_DNA"/>
</dbReference>
<comment type="caution">
    <text evidence="3">The sequence shown here is derived from an EMBL/GenBank/DDBJ whole genome shotgun (WGS) entry which is preliminary data.</text>
</comment>
<gene>
    <name evidence="3" type="ORF">B1A_13642</name>
</gene>
<accession>T0ZNC9</accession>
<dbReference type="GO" id="GO:0000162">
    <property type="term" value="P:L-tryptophan biosynthetic process"/>
    <property type="evidence" value="ECO:0007669"/>
    <property type="project" value="TreeGrafter"/>
</dbReference>
<dbReference type="Gene3D" id="3.40.50.880">
    <property type="match status" value="1"/>
</dbReference>
<reference evidence="3" key="1">
    <citation type="submission" date="2013-08" db="EMBL/GenBank/DDBJ databases">
        <authorList>
            <person name="Mendez C."/>
            <person name="Richter M."/>
            <person name="Ferrer M."/>
            <person name="Sanchez J."/>
        </authorList>
    </citation>
    <scope>NUCLEOTIDE SEQUENCE</scope>
</reference>
<dbReference type="NCBIfam" id="TIGR00566">
    <property type="entry name" value="trpG_papA"/>
    <property type="match status" value="1"/>
</dbReference>
<feature type="non-terminal residue" evidence="3">
    <location>
        <position position="1"/>
    </location>
</feature>
<dbReference type="PANTHER" id="PTHR43418:SF4">
    <property type="entry name" value="MULTIFUNCTIONAL TRYPTOPHAN BIOSYNTHESIS PROTEIN"/>
    <property type="match status" value="1"/>
</dbReference>
<evidence type="ECO:0000313" key="3">
    <source>
        <dbReference type="EMBL" id="EQD49866.1"/>
    </source>
</evidence>
<proteinExistence type="predicted"/>
<dbReference type="InterPro" id="IPR006221">
    <property type="entry name" value="TrpG/PapA_dom"/>
</dbReference>
<organism evidence="3">
    <name type="scientific">mine drainage metagenome</name>
    <dbReference type="NCBI Taxonomy" id="410659"/>
    <lineage>
        <taxon>unclassified sequences</taxon>
        <taxon>metagenomes</taxon>
        <taxon>ecological metagenomes</taxon>
    </lineage>
</organism>
<name>T0ZNC9_9ZZZZ</name>